<dbReference type="Gene3D" id="1.25.40.10">
    <property type="entry name" value="Tetratricopeptide repeat domain"/>
    <property type="match status" value="1"/>
</dbReference>
<feature type="compositionally biased region" description="Acidic residues" evidence="1">
    <location>
        <begin position="215"/>
        <end position="224"/>
    </location>
</feature>
<dbReference type="Proteomes" id="UP001201262">
    <property type="component" value="Unassembled WGS sequence"/>
</dbReference>
<protein>
    <submittedName>
        <fullName evidence="2">Uncharacterized protein</fullName>
    </submittedName>
</protein>
<gene>
    <name evidence="2" type="ORF">BGW36DRAFT_292979</name>
</gene>
<evidence type="ECO:0000313" key="2">
    <source>
        <dbReference type="EMBL" id="KAH8700750.1"/>
    </source>
</evidence>
<keyword evidence="3" id="KW-1185">Reference proteome</keyword>
<evidence type="ECO:0000256" key="1">
    <source>
        <dbReference type="SAM" id="MobiDB-lite"/>
    </source>
</evidence>
<proteinExistence type="predicted"/>
<sequence>MPKPKSLLKEAGGGKNKQKKKGRHQPDPETADEFLAAGVEQEEGGEKWRAGDAVKAMRFFMRAIEIYDNGLNKYPKSFDLAYNKARVQYEITQHPKLATQLPAPQAKILQIALQSHREALVLEQDNADVLFNTAQVLTSLAESLTESKRPKESHLQEALKYLQEALELFQRCLVLQELRYTESQEQIEMMESGEYADTAGNTGGEDLAQNAPEEQTGDESSGEEEWAAVIEPVTKNTLVDTAVAQLETLSTLCSLLALDGHNGLAWVEEYSYDLLKTKIAAYVEGTDREDEVALARAQFVAALTEILYRSGRIDVETYQRELSNAFPPELDLSDDPEGLCSKAEALTSFNSAISDNPPVSSDEELQRSVTLRWQGLTTALEALTASSKLATTDNVWKVHIARGDTEMSRWRLAGPPWNYKMAQEYASTLLKNAQTYYRGAAALARRDGAAGEEEALCKEAFAAALAGDGSKLAQLKAAGPEKVFTVVQDMVEDGLVAPTDAEPLIS</sequence>
<dbReference type="InterPro" id="IPR011990">
    <property type="entry name" value="TPR-like_helical_dom_sf"/>
</dbReference>
<feature type="region of interest" description="Disordered" evidence="1">
    <location>
        <begin position="196"/>
        <end position="224"/>
    </location>
</feature>
<reference evidence="2" key="1">
    <citation type="submission" date="2021-12" db="EMBL/GenBank/DDBJ databases">
        <title>Convergent genome expansion in fungi linked to evolution of root-endophyte symbiosis.</title>
        <authorList>
            <consortium name="DOE Joint Genome Institute"/>
            <person name="Ke Y.-H."/>
            <person name="Bonito G."/>
            <person name="Liao H.-L."/>
            <person name="Looney B."/>
            <person name="Rojas-Flechas A."/>
            <person name="Nash J."/>
            <person name="Hameed K."/>
            <person name="Schadt C."/>
            <person name="Martin F."/>
            <person name="Crous P.W."/>
            <person name="Miettinen O."/>
            <person name="Magnuson J.K."/>
            <person name="Labbe J."/>
            <person name="Jacobson D."/>
            <person name="Doktycz M.J."/>
            <person name="Veneault-Fourrey C."/>
            <person name="Kuo A."/>
            <person name="Mondo S."/>
            <person name="Calhoun S."/>
            <person name="Riley R."/>
            <person name="Ohm R."/>
            <person name="LaButti K."/>
            <person name="Andreopoulos B."/>
            <person name="Pangilinan J."/>
            <person name="Nolan M."/>
            <person name="Tritt A."/>
            <person name="Clum A."/>
            <person name="Lipzen A."/>
            <person name="Daum C."/>
            <person name="Barry K."/>
            <person name="Grigoriev I.V."/>
            <person name="Vilgalys R."/>
        </authorList>
    </citation>
    <scope>NUCLEOTIDE SEQUENCE</scope>
    <source>
        <strain evidence="2">PMI_201</strain>
    </source>
</reference>
<dbReference type="RefSeq" id="XP_046074456.1">
    <property type="nucleotide sequence ID" value="XM_046210952.1"/>
</dbReference>
<dbReference type="GeneID" id="70241239"/>
<organism evidence="2 3">
    <name type="scientific">Talaromyces proteolyticus</name>
    <dbReference type="NCBI Taxonomy" id="1131652"/>
    <lineage>
        <taxon>Eukaryota</taxon>
        <taxon>Fungi</taxon>
        <taxon>Dikarya</taxon>
        <taxon>Ascomycota</taxon>
        <taxon>Pezizomycotina</taxon>
        <taxon>Eurotiomycetes</taxon>
        <taxon>Eurotiomycetidae</taxon>
        <taxon>Eurotiales</taxon>
        <taxon>Trichocomaceae</taxon>
        <taxon>Talaromyces</taxon>
        <taxon>Talaromyces sect. Bacilispori</taxon>
    </lineage>
</organism>
<dbReference type="AlphaFoldDB" id="A0AAD4KVI2"/>
<comment type="caution">
    <text evidence="2">The sequence shown here is derived from an EMBL/GenBank/DDBJ whole genome shotgun (WGS) entry which is preliminary data.</text>
</comment>
<evidence type="ECO:0000313" key="3">
    <source>
        <dbReference type="Proteomes" id="UP001201262"/>
    </source>
</evidence>
<dbReference type="SUPFAM" id="SSF48452">
    <property type="entry name" value="TPR-like"/>
    <property type="match status" value="1"/>
</dbReference>
<feature type="region of interest" description="Disordered" evidence="1">
    <location>
        <begin position="1"/>
        <end position="31"/>
    </location>
</feature>
<accession>A0AAD4KVI2</accession>
<name>A0AAD4KVI2_9EURO</name>
<dbReference type="EMBL" id="JAJTJA010000004">
    <property type="protein sequence ID" value="KAH8700750.1"/>
    <property type="molecule type" value="Genomic_DNA"/>
</dbReference>